<dbReference type="InterPro" id="IPR016947">
    <property type="entry name" value="UCP030140"/>
</dbReference>
<dbReference type="RefSeq" id="WP_204416254.1">
    <property type="nucleotide sequence ID" value="NZ_JAFBED010000004.1"/>
</dbReference>
<gene>
    <name evidence="1" type="ORF">JOC95_002385</name>
</gene>
<organism evidence="1 2">
    <name type="scientific">Sutcliffiella tianshenii</name>
    <dbReference type="NCBI Taxonomy" id="1463404"/>
    <lineage>
        <taxon>Bacteria</taxon>
        <taxon>Bacillati</taxon>
        <taxon>Bacillota</taxon>
        <taxon>Bacilli</taxon>
        <taxon>Bacillales</taxon>
        <taxon>Bacillaceae</taxon>
        <taxon>Sutcliffiella</taxon>
    </lineage>
</organism>
<keyword evidence="2" id="KW-1185">Reference proteome</keyword>
<dbReference type="PIRSF" id="PIRSF030140">
    <property type="entry name" value="UCP030140"/>
    <property type="match status" value="1"/>
</dbReference>
<proteinExistence type="predicted"/>
<comment type="caution">
    <text evidence="1">The sequence shown here is derived from an EMBL/GenBank/DDBJ whole genome shotgun (WGS) entry which is preliminary data.</text>
</comment>
<reference evidence="1 2" key="1">
    <citation type="submission" date="2021-01" db="EMBL/GenBank/DDBJ databases">
        <title>Genomic Encyclopedia of Type Strains, Phase IV (KMG-IV): sequencing the most valuable type-strain genomes for metagenomic binning, comparative biology and taxonomic classification.</title>
        <authorList>
            <person name="Goeker M."/>
        </authorList>
    </citation>
    <scope>NUCLEOTIDE SEQUENCE [LARGE SCALE GENOMIC DNA]</scope>
    <source>
        <strain evidence="1 2">DSM 25879</strain>
    </source>
</reference>
<dbReference type="Pfam" id="PF08761">
    <property type="entry name" value="dUTPase_2"/>
    <property type="match status" value="1"/>
</dbReference>
<sequence>MGLKELYKMQKELDSKIEEQHGLVNMDLVDRKILALLVELGELANETRCFKFWSVKPASEQSVVLEEYVDGVHFLLSVGLTLGYTSDIPREVGTRTESLNEQFLILYDLISMFRLEKQEEPFQVLFATYMELGEMLGFSWDEVVAAYMEKNLVNHKRQQQGY</sequence>
<evidence type="ECO:0000313" key="1">
    <source>
        <dbReference type="EMBL" id="MBM7620532.1"/>
    </source>
</evidence>
<evidence type="ECO:0000313" key="2">
    <source>
        <dbReference type="Proteomes" id="UP000737402"/>
    </source>
</evidence>
<dbReference type="CDD" id="cd11527">
    <property type="entry name" value="NTP-PPase_dUTPase"/>
    <property type="match status" value="1"/>
</dbReference>
<dbReference type="EMBL" id="JAFBED010000004">
    <property type="protein sequence ID" value="MBM7620532.1"/>
    <property type="molecule type" value="Genomic_DNA"/>
</dbReference>
<dbReference type="SUPFAM" id="SSF101386">
    <property type="entry name" value="all-alpha NTP pyrophosphatases"/>
    <property type="match status" value="1"/>
</dbReference>
<protein>
    <submittedName>
        <fullName evidence="1">Dimeric dUTPase (All-alpha-NTP-PPase superfamily)</fullName>
    </submittedName>
</protein>
<dbReference type="Proteomes" id="UP000737402">
    <property type="component" value="Unassembled WGS sequence"/>
</dbReference>
<dbReference type="InterPro" id="IPR014871">
    <property type="entry name" value="dUTPase/dCTP_pyrophosphatase"/>
</dbReference>
<dbReference type="Gene3D" id="1.10.4010.10">
    <property type="entry name" value="Type II deoxyuridine triphosphatase"/>
    <property type="match status" value="1"/>
</dbReference>
<accession>A0ABS2P0P0</accession>
<name>A0ABS2P0P0_9BACI</name>